<evidence type="ECO:0000256" key="2">
    <source>
        <dbReference type="PROSITE-ProRule" id="PRU00023"/>
    </source>
</evidence>
<keyword evidence="6" id="KW-1185">Reference proteome</keyword>
<evidence type="ECO:0000256" key="1">
    <source>
        <dbReference type="ARBA" id="ARBA00022737"/>
    </source>
</evidence>
<dbReference type="Pfam" id="PF12796">
    <property type="entry name" value="Ank_2"/>
    <property type="match status" value="1"/>
</dbReference>
<dbReference type="InterPro" id="IPR002110">
    <property type="entry name" value="Ankyrin_rpt"/>
</dbReference>
<dbReference type="SUPFAM" id="SSF52540">
    <property type="entry name" value="P-loop containing nucleoside triphosphate hydrolases"/>
    <property type="match status" value="1"/>
</dbReference>
<keyword evidence="2" id="KW-0040">ANK repeat</keyword>
<dbReference type="InterPro" id="IPR027417">
    <property type="entry name" value="P-loop_NTPase"/>
</dbReference>
<dbReference type="InterPro" id="IPR054471">
    <property type="entry name" value="GPIID_WHD"/>
</dbReference>
<keyword evidence="1" id="KW-0677">Repeat</keyword>
<evidence type="ECO:0000313" key="5">
    <source>
        <dbReference type="EMBL" id="KAF2095195.1"/>
    </source>
</evidence>
<dbReference type="OrthoDB" id="1577640at2759"/>
<dbReference type="AlphaFoldDB" id="A0A9P4I569"/>
<proteinExistence type="predicted"/>
<dbReference type="PANTHER" id="PTHR10039">
    <property type="entry name" value="AMELOGENIN"/>
    <property type="match status" value="1"/>
</dbReference>
<organism evidence="5 6">
    <name type="scientific">Rhizodiscina lignyota</name>
    <dbReference type="NCBI Taxonomy" id="1504668"/>
    <lineage>
        <taxon>Eukaryota</taxon>
        <taxon>Fungi</taxon>
        <taxon>Dikarya</taxon>
        <taxon>Ascomycota</taxon>
        <taxon>Pezizomycotina</taxon>
        <taxon>Dothideomycetes</taxon>
        <taxon>Pleosporomycetidae</taxon>
        <taxon>Aulographales</taxon>
        <taxon>Rhizodiscinaceae</taxon>
        <taxon>Rhizodiscina</taxon>
    </lineage>
</organism>
<dbReference type="Proteomes" id="UP000799772">
    <property type="component" value="Unassembled WGS sequence"/>
</dbReference>
<accession>A0A9P4I569</accession>
<evidence type="ECO:0000259" key="3">
    <source>
        <dbReference type="Pfam" id="PF22939"/>
    </source>
</evidence>
<comment type="caution">
    <text evidence="5">The sequence shown here is derived from an EMBL/GenBank/DDBJ whole genome shotgun (WGS) entry which is preliminary data.</text>
</comment>
<dbReference type="Gene3D" id="1.25.40.20">
    <property type="entry name" value="Ankyrin repeat-containing domain"/>
    <property type="match status" value="1"/>
</dbReference>
<dbReference type="Gene3D" id="3.40.50.300">
    <property type="entry name" value="P-loop containing nucleotide triphosphate hydrolases"/>
    <property type="match status" value="1"/>
</dbReference>
<dbReference type="EMBL" id="ML978132">
    <property type="protein sequence ID" value="KAF2095195.1"/>
    <property type="molecule type" value="Genomic_DNA"/>
</dbReference>
<feature type="domain" description="GPI inositol-deacylase winged helix" evidence="3">
    <location>
        <begin position="472"/>
        <end position="561"/>
    </location>
</feature>
<sequence>MDPISITGLVITIADVVSNLYDYSSAVKDSKDDIRKLTQEVFALKGALEHISTTTREYLSDKDHGDSDRDQQNDGMLKLARETLTNIQKRLVQPKSKIEKAKQALRWPFTKIEVENYIAAVERCKTWFIMVSMNETAERTSEIYNGVQQLAALIHEDIIARKTNVMKEETYEVIKWLAPVRSDEAHAEILQHRVPGTGRWFFDETFGEWFIEPTAEKPILWVTGKSGSGKTTLFSSIVQEFQVQCDEFEDDHCAFHYCSMDNAASQKPVNIFGSILAQAAEAKPELVDIIKPFQKPGASLIAQNMMTIQELTGLLEKALGLFKRFSVLIDALNETPHQRVILTTLLKLCTAYPGLKVIVTCTSDPVADKESRSRISLRQMRMADVNADIQAYVRYRLDTETNYQALSDTIRHEVENIMSLGANGMFRWAQLCMDHLAILRTGRDIRKALREMPTTLNETYVRLLQGIPLSDRAFAREALMWLCFSLRPLNLLELGEAVVLQEDDQDLDADCRLGNDEAILQICQGLVDYKRERKEVTLAHDSIRSFLTSGWIKTSEAAYFALNPIESHRTILRKCITYLSFKPFAAGRAPNLKSVWIFAYPLLPYVTQLWPIHSENFTLNTQDEDLILSFFDTKRHRNGGCFDSWVQFLLGQPESGKVEQTEPLYYAASYDMVPIVKLLLKRDPNIKIDAPGGRYGSTPLFIACYRGNIDSAKLLVEAGANCDAGDESGWSCREMAMEQGLHELVELMPKVNHKRQDGL</sequence>
<feature type="repeat" description="ANK" evidence="2">
    <location>
        <begin position="695"/>
        <end position="727"/>
    </location>
</feature>
<dbReference type="InterPro" id="IPR056884">
    <property type="entry name" value="NPHP3-like_N"/>
</dbReference>
<dbReference type="PANTHER" id="PTHR10039:SF16">
    <property type="entry name" value="GPI INOSITOL-DEACYLASE"/>
    <property type="match status" value="1"/>
</dbReference>
<dbReference type="SUPFAM" id="SSF48403">
    <property type="entry name" value="Ankyrin repeat"/>
    <property type="match status" value="1"/>
</dbReference>
<dbReference type="PROSITE" id="PS50297">
    <property type="entry name" value="ANK_REP_REGION"/>
    <property type="match status" value="1"/>
</dbReference>
<dbReference type="PROSITE" id="PS50088">
    <property type="entry name" value="ANK_REPEAT"/>
    <property type="match status" value="1"/>
</dbReference>
<reference evidence="5" key="1">
    <citation type="journal article" date="2020" name="Stud. Mycol.">
        <title>101 Dothideomycetes genomes: a test case for predicting lifestyles and emergence of pathogens.</title>
        <authorList>
            <person name="Haridas S."/>
            <person name="Albert R."/>
            <person name="Binder M."/>
            <person name="Bloem J."/>
            <person name="Labutti K."/>
            <person name="Salamov A."/>
            <person name="Andreopoulos B."/>
            <person name="Baker S."/>
            <person name="Barry K."/>
            <person name="Bills G."/>
            <person name="Bluhm B."/>
            <person name="Cannon C."/>
            <person name="Castanera R."/>
            <person name="Culley D."/>
            <person name="Daum C."/>
            <person name="Ezra D."/>
            <person name="Gonzalez J."/>
            <person name="Henrissat B."/>
            <person name="Kuo A."/>
            <person name="Liang C."/>
            <person name="Lipzen A."/>
            <person name="Lutzoni F."/>
            <person name="Magnuson J."/>
            <person name="Mondo S."/>
            <person name="Nolan M."/>
            <person name="Ohm R."/>
            <person name="Pangilinan J."/>
            <person name="Park H.-J."/>
            <person name="Ramirez L."/>
            <person name="Alfaro M."/>
            <person name="Sun H."/>
            <person name="Tritt A."/>
            <person name="Yoshinaga Y."/>
            <person name="Zwiers L.-H."/>
            <person name="Turgeon B."/>
            <person name="Goodwin S."/>
            <person name="Spatafora J."/>
            <person name="Crous P."/>
            <person name="Grigoriev I."/>
        </authorList>
    </citation>
    <scope>NUCLEOTIDE SEQUENCE</scope>
    <source>
        <strain evidence="5">CBS 133067</strain>
    </source>
</reference>
<dbReference type="Pfam" id="PF22939">
    <property type="entry name" value="WHD_GPIID"/>
    <property type="match status" value="1"/>
</dbReference>
<gene>
    <name evidence="5" type="ORF">NA57DRAFT_79681</name>
</gene>
<feature type="domain" description="Nephrocystin 3-like N-terminal" evidence="4">
    <location>
        <begin position="196"/>
        <end position="361"/>
    </location>
</feature>
<dbReference type="InterPro" id="IPR036770">
    <property type="entry name" value="Ankyrin_rpt-contain_sf"/>
</dbReference>
<evidence type="ECO:0000259" key="4">
    <source>
        <dbReference type="Pfam" id="PF24883"/>
    </source>
</evidence>
<protein>
    <submittedName>
        <fullName evidence="5">Ankyrin repeat protein</fullName>
    </submittedName>
</protein>
<dbReference type="SMART" id="SM00248">
    <property type="entry name" value="ANK"/>
    <property type="match status" value="2"/>
</dbReference>
<dbReference type="Pfam" id="PF24883">
    <property type="entry name" value="NPHP3_N"/>
    <property type="match status" value="1"/>
</dbReference>
<evidence type="ECO:0000313" key="6">
    <source>
        <dbReference type="Proteomes" id="UP000799772"/>
    </source>
</evidence>
<name>A0A9P4I569_9PEZI</name>